<comment type="caution">
    <text evidence="3">The sequence shown here is derived from an EMBL/GenBank/DDBJ whole genome shotgun (WGS) entry which is preliminary data.</text>
</comment>
<dbReference type="Proteomes" id="UP000294621">
    <property type="component" value="Unassembled WGS sequence"/>
</dbReference>
<sequence length="214" mass="21767">MPLQDQPRIRKAFIAGAVALALSGTGAAIAWSADSPFPSPSPSQSAPGQSAPGQSAPGQEKKQDKPGKPDKSAKPGKPGKPDKSQRPQLQHSESVVKNADGTFQTIVEQRGTVEAVNETSITVKSEDGFSRSYAVNAETRITRAPATGEDGKLVRPGDGSIADISPGEAVRISGVKSGDQATAGRIAEGAGDVPGLGLGRGSGMGHGHARGQSQ</sequence>
<evidence type="ECO:0008006" key="5">
    <source>
        <dbReference type="Google" id="ProtNLM"/>
    </source>
</evidence>
<feature type="signal peptide" evidence="2">
    <location>
        <begin position="1"/>
        <end position="30"/>
    </location>
</feature>
<accession>A0A4R5XZB9</accession>
<feature type="compositionally biased region" description="Polar residues" evidence="1">
    <location>
        <begin position="86"/>
        <end position="102"/>
    </location>
</feature>
<name>A0A4R5XZB9_9MICC</name>
<feature type="compositionally biased region" description="Basic and acidic residues" evidence="1">
    <location>
        <begin position="59"/>
        <end position="85"/>
    </location>
</feature>
<evidence type="ECO:0000256" key="1">
    <source>
        <dbReference type="SAM" id="MobiDB-lite"/>
    </source>
</evidence>
<proteinExistence type="predicted"/>
<evidence type="ECO:0000256" key="2">
    <source>
        <dbReference type="SAM" id="SignalP"/>
    </source>
</evidence>
<feature type="compositionally biased region" description="Gly residues" evidence="1">
    <location>
        <begin position="192"/>
        <end position="206"/>
    </location>
</feature>
<evidence type="ECO:0000313" key="4">
    <source>
        <dbReference type="Proteomes" id="UP000294621"/>
    </source>
</evidence>
<keyword evidence="2" id="KW-0732">Signal</keyword>
<dbReference type="RefSeq" id="WP_133350064.1">
    <property type="nucleotide sequence ID" value="NZ_SMZQ01000007.1"/>
</dbReference>
<feature type="region of interest" description="Disordered" evidence="1">
    <location>
        <begin position="185"/>
        <end position="214"/>
    </location>
</feature>
<gene>
    <name evidence="3" type="ORF">E2R57_14060</name>
</gene>
<protein>
    <recommendedName>
        <fullName evidence="5">DUF5666 domain-containing protein</fullName>
    </recommendedName>
</protein>
<evidence type="ECO:0000313" key="3">
    <source>
        <dbReference type="EMBL" id="TDL36345.1"/>
    </source>
</evidence>
<dbReference type="EMBL" id="SMZQ01000007">
    <property type="protein sequence ID" value="TDL36345.1"/>
    <property type="molecule type" value="Genomic_DNA"/>
</dbReference>
<dbReference type="OrthoDB" id="3401874at2"/>
<feature type="chain" id="PRO_5020826524" description="DUF5666 domain-containing protein" evidence="2">
    <location>
        <begin position="31"/>
        <end position="214"/>
    </location>
</feature>
<reference evidence="3 4" key="1">
    <citation type="submission" date="2019-03" db="EMBL/GenBank/DDBJ databases">
        <title>Genome Sequencing and Assembly of Various Microbes Isolated from Partially Reclaimed Soil and Acid Mine Drainage (AMD) Site.</title>
        <authorList>
            <person name="Steinbock B."/>
            <person name="Bechtold R."/>
            <person name="Sevigny J.L."/>
            <person name="Thomas D."/>
            <person name="Cuthill L.R."/>
            <person name="Aveiro Johannsen E.J."/>
            <person name="Thomas K."/>
            <person name="Ghosh A."/>
        </authorList>
    </citation>
    <scope>NUCLEOTIDE SEQUENCE [LARGE SCALE GENOMIC DNA]</scope>
    <source>
        <strain evidence="3 4">S-A1</strain>
    </source>
</reference>
<feature type="region of interest" description="Disordered" evidence="1">
    <location>
        <begin position="30"/>
        <end position="102"/>
    </location>
</feature>
<dbReference type="AlphaFoldDB" id="A0A4R5XZB9"/>
<feature type="compositionally biased region" description="Low complexity" evidence="1">
    <location>
        <begin position="42"/>
        <end position="58"/>
    </location>
</feature>
<feature type="region of interest" description="Disordered" evidence="1">
    <location>
        <begin position="141"/>
        <end position="166"/>
    </location>
</feature>
<organism evidence="3 4">
    <name type="scientific">Arthrobacter nitrophenolicus</name>
    <dbReference type="NCBI Taxonomy" id="683150"/>
    <lineage>
        <taxon>Bacteria</taxon>
        <taxon>Bacillati</taxon>
        <taxon>Actinomycetota</taxon>
        <taxon>Actinomycetes</taxon>
        <taxon>Micrococcales</taxon>
        <taxon>Micrococcaceae</taxon>
        <taxon>Arthrobacter</taxon>
    </lineage>
</organism>